<organism evidence="11 12">
    <name type="scientific">Xanthocytophaga agilis</name>
    <dbReference type="NCBI Taxonomy" id="3048010"/>
    <lineage>
        <taxon>Bacteria</taxon>
        <taxon>Pseudomonadati</taxon>
        <taxon>Bacteroidota</taxon>
        <taxon>Cytophagia</taxon>
        <taxon>Cytophagales</taxon>
        <taxon>Rhodocytophagaceae</taxon>
        <taxon>Xanthocytophaga</taxon>
    </lineage>
</organism>
<comment type="similarity">
    <text evidence="2">Belongs to the asparagine synthetase family.</text>
</comment>
<evidence type="ECO:0000256" key="1">
    <source>
        <dbReference type="ARBA" id="ARBA00005187"/>
    </source>
</evidence>
<dbReference type="SUPFAM" id="SSF56235">
    <property type="entry name" value="N-terminal nucleophile aminohydrolases (Ntn hydrolases)"/>
    <property type="match status" value="1"/>
</dbReference>
<evidence type="ECO:0000256" key="8">
    <source>
        <dbReference type="PIRSR" id="PIRSR001589-1"/>
    </source>
</evidence>
<comment type="caution">
    <text evidence="11">The sequence shown here is derived from an EMBL/GenBank/DDBJ whole genome shotgun (WGS) entry which is preliminary data.</text>
</comment>
<dbReference type="InterPro" id="IPR006426">
    <property type="entry name" value="Asn_synth_AEB"/>
</dbReference>
<evidence type="ECO:0000256" key="9">
    <source>
        <dbReference type="PIRSR" id="PIRSR001589-2"/>
    </source>
</evidence>
<keyword evidence="5 9" id="KW-0067">ATP-binding</keyword>
<keyword evidence="12" id="KW-1185">Reference proteome</keyword>
<dbReference type="InterPro" id="IPR014729">
    <property type="entry name" value="Rossmann-like_a/b/a_fold"/>
</dbReference>
<evidence type="ECO:0000256" key="7">
    <source>
        <dbReference type="ARBA" id="ARBA00048741"/>
    </source>
</evidence>
<keyword evidence="4 9" id="KW-0547">Nucleotide-binding</keyword>
<dbReference type="GO" id="GO:0004066">
    <property type="term" value="F:asparagine synthase (glutamine-hydrolyzing) activity"/>
    <property type="evidence" value="ECO:0007669"/>
    <property type="project" value="UniProtKB-EC"/>
</dbReference>
<dbReference type="InterPro" id="IPR017932">
    <property type="entry name" value="GATase_2_dom"/>
</dbReference>
<keyword evidence="11" id="KW-0436">Ligase</keyword>
<comment type="pathway">
    <text evidence="1">Amino-acid biosynthesis; L-asparagine biosynthesis; L-asparagine from L-aspartate (L-Gln route): step 1/1.</text>
</comment>
<dbReference type="InterPro" id="IPR001962">
    <property type="entry name" value="Asn_synthase"/>
</dbReference>
<dbReference type="EMBL" id="JASJOU010000005">
    <property type="protein sequence ID" value="MDJ1502541.1"/>
    <property type="molecule type" value="Genomic_DNA"/>
</dbReference>
<dbReference type="PANTHER" id="PTHR43284">
    <property type="entry name" value="ASPARAGINE SYNTHETASE (GLUTAMINE-HYDROLYZING)"/>
    <property type="match status" value="1"/>
</dbReference>
<evidence type="ECO:0000256" key="3">
    <source>
        <dbReference type="ARBA" id="ARBA00012737"/>
    </source>
</evidence>
<feature type="binding site" evidence="9">
    <location>
        <position position="292"/>
    </location>
    <ligand>
        <name>ATP</name>
        <dbReference type="ChEBI" id="CHEBI:30616"/>
    </ligand>
</feature>
<protein>
    <recommendedName>
        <fullName evidence="3">asparagine synthase (glutamine-hydrolyzing)</fullName>
        <ecNumber evidence="3">6.3.5.4</ecNumber>
    </recommendedName>
</protein>
<feature type="active site" description="For GATase activity" evidence="8">
    <location>
        <position position="2"/>
    </location>
</feature>
<evidence type="ECO:0000256" key="2">
    <source>
        <dbReference type="ARBA" id="ARBA00005752"/>
    </source>
</evidence>
<evidence type="ECO:0000313" key="12">
    <source>
        <dbReference type="Proteomes" id="UP001232063"/>
    </source>
</evidence>
<accession>A0AAE3R2B2</accession>
<proteinExistence type="inferred from homology"/>
<dbReference type="GO" id="GO:0005524">
    <property type="term" value="F:ATP binding"/>
    <property type="evidence" value="ECO:0007669"/>
    <property type="project" value="UniProtKB-KW"/>
</dbReference>
<dbReference type="InterPro" id="IPR029055">
    <property type="entry name" value="Ntn_hydrolases_N"/>
</dbReference>
<name>A0AAE3R2B2_9BACT</name>
<feature type="domain" description="Glutamine amidotransferase type-2" evidence="10">
    <location>
        <begin position="2"/>
        <end position="215"/>
    </location>
</feature>
<feature type="binding site" evidence="9">
    <location>
        <position position="102"/>
    </location>
    <ligand>
        <name>L-glutamine</name>
        <dbReference type="ChEBI" id="CHEBI:58359"/>
    </ligand>
</feature>
<dbReference type="SUPFAM" id="SSF52402">
    <property type="entry name" value="Adenine nucleotide alpha hydrolases-like"/>
    <property type="match status" value="1"/>
</dbReference>
<dbReference type="Gene3D" id="3.60.20.10">
    <property type="entry name" value="Glutamine Phosphoribosylpyrophosphate, subunit 1, domain 1"/>
    <property type="match status" value="1"/>
</dbReference>
<dbReference type="InterPro" id="IPR033738">
    <property type="entry name" value="AsnB_N"/>
</dbReference>
<evidence type="ECO:0000313" key="11">
    <source>
        <dbReference type="EMBL" id="MDJ1502541.1"/>
    </source>
</evidence>
<evidence type="ECO:0000256" key="4">
    <source>
        <dbReference type="ARBA" id="ARBA00022741"/>
    </source>
</evidence>
<dbReference type="PIRSF" id="PIRSF001589">
    <property type="entry name" value="Asn_synthetase_glu-h"/>
    <property type="match status" value="1"/>
</dbReference>
<feature type="binding site" evidence="9">
    <location>
        <begin position="368"/>
        <end position="369"/>
    </location>
    <ligand>
        <name>ATP</name>
        <dbReference type="ChEBI" id="CHEBI:30616"/>
    </ligand>
</feature>
<dbReference type="PROSITE" id="PS51278">
    <property type="entry name" value="GATASE_TYPE_2"/>
    <property type="match status" value="1"/>
</dbReference>
<dbReference type="Pfam" id="PF00733">
    <property type="entry name" value="Asn_synthase"/>
    <property type="match status" value="1"/>
</dbReference>
<keyword evidence="8" id="KW-0028">Amino-acid biosynthesis</keyword>
<dbReference type="GO" id="GO:0005829">
    <property type="term" value="C:cytosol"/>
    <property type="evidence" value="ECO:0007669"/>
    <property type="project" value="TreeGrafter"/>
</dbReference>
<dbReference type="AlphaFoldDB" id="A0AAE3R2B2"/>
<sequence length="621" mass="71182">MCGIHIIIDKQNQLNEKPIQQMLSATYYRGPDAQVWTQIVSSRQTVWMANNRLKISDLRDIANQPMSTADGQFTLVFNGAIYNHVPLRQTKLSDTEFATLSDTETLLQLLVRYGHSIFSELNGMFAVALYDKFTETLIIARDRWGIKPLYWFENDAFLIISSEIKGILATGLVPKNPNLNQIQHYLSFKFPCRPQTFYKNIFEVEPGRICQTGYSSELHTISHLSIPQRSTSKILHKEEARNNIAQALEETIYQYSTADVPAGLFLSGGVDSTLLLASLYAKGIKNFPVFTIGYTDSDKPYATQDQYFAQQAARQYKADMHEVVVGSQLLDQFSEWVRTIDQPVADGAAWLTYLLSQEACKYVKIILSGAGADELFAGYNRHWAYYQYLRTPSFIRKGIPLLHHIPHHKFSKTHYGRLWEKALQQLHPSPEQTYVRFTSGATSFSWHKELSSRIQEELFTTTSQQQSIENYLATALHFDQSHYLISDVLTITDRMTMQHGIEARVPYLDNTVVEQAQNISATDLLKYGKKWLLKDILSQKQGTAYNKRRKEGFGMPLGHWLRKPVSDNIFRSLQNSDSLIYEIVDYAWVQQLKKNHITGSADYTSELWGLSLLATWLELNF</sequence>
<keyword evidence="8" id="KW-0061">Asparagine biosynthesis</keyword>
<dbReference type="InterPro" id="IPR051786">
    <property type="entry name" value="ASN_synthetase/amidase"/>
</dbReference>
<dbReference type="Pfam" id="PF13537">
    <property type="entry name" value="GATase_7"/>
    <property type="match status" value="1"/>
</dbReference>
<evidence type="ECO:0000256" key="5">
    <source>
        <dbReference type="ARBA" id="ARBA00022840"/>
    </source>
</evidence>
<gene>
    <name evidence="11" type="primary">asnB</name>
    <name evidence="11" type="ORF">QNI22_17870</name>
</gene>
<dbReference type="Gene3D" id="3.40.50.620">
    <property type="entry name" value="HUPs"/>
    <property type="match status" value="1"/>
</dbReference>
<reference evidence="11" key="1">
    <citation type="submission" date="2023-05" db="EMBL/GenBank/DDBJ databases">
        <authorList>
            <person name="Zhang X."/>
        </authorList>
    </citation>
    <scope>NUCLEOTIDE SEQUENCE</scope>
    <source>
        <strain evidence="11">BD1B2-1</strain>
    </source>
</reference>
<dbReference type="RefSeq" id="WP_314512646.1">
    <property type="nucleotide sequence ID" value="NZ_JASJOU010000005.1"/>
</dbReference>
<dbReference type="NCBIfam" id="TIGR01536">
    <property type="entry name" value="asn_synth_AEB"/>
    <property type="match status" value="1"/>
</dbReference>
<dbReference type="CDD" id="cd00712">
    <property type="entry name" value="AsnB"/>
    <property type="match status" value="1"/>
</dbReference>
<evidence type="ECO:0000256" key="6">
    <source>
        <dbReference type="ARBA" id="ARBA00022962"/>
    </source>
</evidence>
<dbReference type="PANTHER" id="PTHR43284:SF1">
    <property type="entry name" value="ASPARAGINE SYNTHETASE"/>
    <property type="match status" value="1"/>
</dbReference>
<keyword evidence="6 8" id="KW-0315">Glutamine amidotransferase</keyword>
<evidence type="ECO:0000259" key="10">
    <source>
        <dbReference type="PROSITE" id="PS51278"/>
    </source>
</evidence>
<dbReference type="EC" id="6.3.5.4" evidence="3"/>
<dbReference type="CDD" id="cd01991">
    <property type="entry name" value="Asn_synthase_B_C"/>
    <property type="match status" value="1"/>
</dbReference>
<dbReference type="Proteomes" id="UP001232063">
    <property type="component" value="Unassembled WGS sequence"/>
</dbReference>
<dbReference type="GO" id="GO:0006529">
    <property type="term" value="P:asparagine biosynthetic process"/>
    <property type="evidence" value="ECO:0007669"/>
    <property type="project" value="UniProtKB-KW"/>
</dbReference>
<comment type="catalytic activity">
    <reaction evidence="7">
        <text>L-aspartate + L-glutamine + ATP + H2O = L-asparagine + L-glutamate + AMP + diphosphate + H(+)</text>
        <dbReference type="Rhea" id="RHEA:12228"/>
        <dbReference type="ChEBI" id="CHEBI:15377"/>
        <dbReference type="ChEBI" id="CHEBI:15378"/>
        <dbReference type="ChEBI" id="CHEBI:29985"/>
        <dbReference type="ChEBI" id="CHEBI:29991"/>
        <dbReference type="ChEBI" id="CHEBI:30616"/>
        <dbReference type="ChEBI" id="CHEBI:33019"/>
        <dbReference type="ChEBI" id="CHEBI:58048"/>
        <dbReference type="ChEBI" id="CHEBI:58359"/>
        <dbReference type="ChEBI" id="CHEBI:456215"/>
        <dbReference type="EC" id="6.3.5.4"/>
    </reaction>
</comment>